<proteinExistence type="predicted"/>
<gene>
    <name evidence="5" type="ORF">ACJMK2_017087</name>
</gene>
<dbReference type="Gene3D" id="1.25.40.20">
    <property type="entry name" value="Ankyrin repeat-containing domain"/>
    <property type="match status" value="2"/>
</dbReference>
<dbReference type="PANTHER" id="PTHR24198">
    <property type="entry name" value="ANKYRIN REPEAT AND PROTEIN KINASE DOMAIN-CONTAINING PROTEIN"/>
    <property type="match status" value="1"/>
</dbReference>
<dbReference type="CDD" id="cd03716">
    <property type="entry name" value="SOCS_ASB_like"/>
    <property type="match status" value="1"/>
</dbReference>
<dbReference type="AlphaFoldDB" id="A0ABD3UZ71"/>
<dbReference type="SUPFAM" id="SSF48403">
    <property type="entry name" value="Ankyrin repeat"/>
    <property type="match status" value="1"/>
</dbReference>
<feature type="repeat" description="ANK" evidence="3">
    <location>
        <begin position="58"/>
        <end position="90"/>
    </location>
</feature>
<dbReference type="Pfam" id="PF12796">
    <property type="entry name" value="Ank_2"/>
    <property type="match status" value="2"/>
</dbReference>
<sequence>MLKQVKESINHQKTVKIKHLIDAVDNDDLETIRILISRMRNKCILNRACIVVGERIRGRFTPLSYAVKKRKLRIVSLLLETGADVNCKGWFINREDPFRRLSHNPLFLALVNNDPRMIKVLAENGAHVNDRIPRILVEEEEGGSIDYSSGDSFLHWAVRSGKSAAVMALLECGANPNSRNRSNTSPVHIACEICNLRIMKELVRFGGHFEPDITSWIHLIECLLDRDVTRARGVSEKKELILLLLSTNYSHKNAFGLELLERMERNTENPKVHHSCVKVIKQVISNPSPLAQICRATIRKSVGESFKPGVMSSLPLPTSLKKYLSMDF</sequence>
<dbReference type="PANTHER" id="PTHR24198:SF165">
    <property type="entry name" value="ANKYRIN REPEAT-CONTAINING PROTEIN-RELATED"/>
    <property type="match status" value="1"/>
</dbReference>
<dbReference type="EMBL" id="JBJQND010000015">
    <property type="protein sequence ID" value="KAL3853552.1"/>
    <property type="molecule type" value="Genomic_DNA"/>
</dbReference>
<dbReference type="SMART" id="SM00248">
    <property type="entry name" value="ANK"/>
    <property type="match status" value="5"/>
</dbReference>
<dbReference type="InterPro" id="IPR001496">
    <property type="entry name" value="SOCS_box"/>
</dbReference>
<comment type="caution">
    <text evidence="5">The sequence shown here is derived from an EMBL/GenBank/DDBJ whole genome shotgun (WGS) entry which is preliminary data.</text>
</comment>
<dbReference type="InterPro" id="IPR036770">
    <property type="entry name" value="Ankyrin_rpt-contain_sf"/>
</dbReference>
<evidence type="ECO:0000256" key="3">
    <source>
        <dbReference type="PROSITE-ProRule" id="PRU00023"/>
    </source>
</evidence>
<dbReference type="SMART" id="SM00969">
    <property type="entry name" value="SOCS_box"/>
    <property type="match status" value="1"/>
</dbReference>
<feature type="domain" description="SOCS box" evidence="4">
    <location>
        <begin position="285"/>
        <end position="324"/>
    </location>
</feature>
<evidence type="ECO:0000259" key="4">
    <source>
        <dbReference type="PROSITE" id="PS50225"/>
    </source>
</evidence>
<dbReference type="InterPro" id="IPR002110">
    <property type="entry name" value="Ankyrin_rpt"/>
</dbReference>
<evidence type="ECO:0000313" key="5">
    <source>
        <dbReference type="EMBL" id="KAL3853552.1"/>
    </source>
</evidence>
<dbReference type="Gene3D" id="1.10.750.20">
    <property type="entry name" value="SOCS box"/>
    <property type="match status" value="1"/>
</dbReference>
<protein>
    <recommendedName>
        <fullName evidence="4">SOCS box domain-containing protein</fullName>
    </recommendedName>
</protein>
<accession>A0ABD3UZ71</accession>
<dbReference type="PROSITE" id="PS50225">
    <property type="entry name" value="SOCS"/>
    <property type="match status" value="1"/>
</dbReference>
<evidence type="ECO:0000313" key="6">
    <source>
        <dbReference type="Proteomes" id="UP001634394"/>
    </source>
</evidence>
<dbReference type="PROSITE" id="PS50088">
    <property type="entry name" value="ANK_REPEAT"/>
    <property type="match status" value="2"/>
</dbReference>
<dbReference type="SUPFAM" id="SSF158235">
    <property type="entry name" value="SOCS box-like"/>
    <property type="match status" value="1"/>
</dbReference>
<keyword evidence="1" id="KW-0677">Repeat</keyword>
<reference evidence="5 6" key="1">
    <citation type="submission" date="2024-11" db="EMBL/GenBank/DDBJ databases">
        <title>Chromosome-level genome assembly of the freshwater bivalve Anodonta woodiana.</title>
        <authorList>
            <person name="Chen X."/>
        </authorList>
    </citation>
    <scope>NUCLEOTIDE SEQUENCE [LARGE SCALE GENOMIC DNA]</scope>
    <source>
        <strain evidence="5">MN2024</strain>
        <tissue evidence="5">Gills</tissue>
    </source>
</reference>
<feature type="repeat" description="ANK" evidence="3">
    <location>
        <begin position="149"/>
        <end position="181"/>
    </location>
</feature>
<dbReference type="PROSITE" id="PS50297">
    <property type="entry name" value="ANK_REP_REGION"/>
    <property type="match status" value="2"/>
</dbReference>
<dbReference type="Proteomes" id="UP001634394">
    <property type="component" value="Unassembled WGS sequence"/>
</dbReference>
<dbReference type="Pfam" id="PF07525">
    <property type="entry name" value="SOCS_box"/>
    <property type="match status" value="1"/>
</dbReference>
<evidence type="ECO:0000256" key="1">
    <source>
        <dbReference type="ARBA" id="ARBA00022737"/>
    </source>
</evidence>
<dbReference type="InterPro" id="IPR036036">
    <property type="entry name" value="SOCS_box-like_dom_sf"/>
</dbReference>
<organism evidence="5 6">
    <name type="scientific">Sinanodonta woodiana</name>
    <name type="common">Chinese pond mussel</name>
    <name type="synonym">Anodonta woodiana</name>
    <dbReference type="NCBI Taxonomy" id="1069815"/>
    <lineage>
        <taxon>Eukaryota</taxon>
        <taxon>Metazoa</taxon>
        <taxon>Spiralia</taxon>
        <taxon>Lophotrochozoa</taxon>
        <taxon>Mollusca</taxon>
        <taxon>Bivalvia</taxon>
        <taxon>Autobranchia</taxon>
        <taxon>Heteroconchia</taxon>
        <taxon>Palaeoheterodonta</taxon>
        <taxon>Unionida</taxon>
        <taxon>Unionoidea</taxon>
        <taxon>Unionidae</taxon>
        <taxon>Unioninae</taxon>
        <taxon>Sinanodonta</taxon>
    </lineage>
</organism>
<keyword evidence="2 3" id="KW-0040">ANK repeat</keyword>
<name>A0ABD3UZ71_SINWO</name>
<evidence type="ECO:0000256" key="2">
    <source>
        <dbReference type="ARBA" id="ARBA00023043"/>
    </source>
</evidence>
<keyword evidence="6" id="KW-1185">Reference proteome</keyword>